<dbReference type="EMBL" id="JACVVK020000075">
    <property type="protein sequence ID" value="KAK7495443.1"/>
    <property type="molecule type" value="Genomic_DNA"/>
</dbReference>
<organism evidence="2 3">
    <name type="scientific">Batillaria attramentaria</name>
    <dbReference type="NCBI Taxonomy" id="370345"/>
    <lineage>
        <taxon>Eukaryota</taxon>
        <taxon>Metazoa</taxon>
        <taxon>Spiralia</taxon>
        <taxon>Lophotrochozoa</taxon>
        <taxon>Mollusca</taxon>
        <taxon>Gastropoda</taxon>
        <taxon>Caenogastropoda</taxon>
        <taxon>Sorbeoconcha</taxon>
        <taxon>Cerithioidea</taxon>
        <taxon>Batillariidae</taxon>
        <taxon>Batillaria</taxon>
    </lineage>
</organism>
<proteinExistence type="predicted"/>
<protein>
    <submittedName>
        <fullName evidence="2">Uncharacterized protein</fullName>
    </submittedName>
</protein>
<dbReference type="AlphaFoldDB" id="A0ABD0L7J1"/>
<sequence length="126" mass="14283">MLTTKKRLVARNKDYKKKPHHHPGRHTRKHKKPIIYKGLQPGSSRRYEGTIGAVSQSRGLTLQDSPPTRLLMSLMTHSAALKWLLLCQDAANMLQTPFHVRDLSRPKIEGGGYVPTDVSEAEFKSR</sequence>
<name>A0ABD0L7J1_9CAEN</name>
<evidence type="ECO:0000313" key="2">
    <source>
        <dbReference type="EMBL" id="KAK7495443.1"/>
    </source>
</evidence>
<comment type="caution">
    <text evidence="2">The sequence shown here is derived from an EMBL/GenBank/DDBJ whole genome shotgun (WGS) entry which is preliminary data.</text>
</comment>
<gene>
    <name evidence="2" type="ORF">BaRGS_00013382</name>
</gene>
<dbReference type="Proteomes" id="UP001519460">
    <property type="component" value="Unassembled WGS sequence"/>
</dbReference>
<reference evidence="2 3" key="1">
    <citation type="journal article" date="2023" name="Sci. Data">
        <title>Genome assembly of the Korean intertidal mud-creeper Batillaria attramentaria.</title>
        <authorList>
            <person name="Patra A.K."/>
            <person name="Ho P.T."/>
            <person name="Jun S."/>
            <person name="Lee S.J."/>
            <person name="Kim Y."/>
            <person name="Won Y.J."/>
        </authorList>
    </citation>
    <scope>NUCLEOTIDE SEQUENCE [LARGE SCALE GENOMIC DNA]</scope>
    <source>
        <strain evidence="2">Wonlab-2016</strain>
    </source>
</reference>
<evidence type="ECO:0000256" key="1">
    <source>
        <dbReference type="SAM" id="MobiDB-lite"/>
    </source>
</evidence>
<evidence type="ECO:0000313" key="3">
    <source>
        <dbReference type="Proteomes" id="UP001519460"/>
    </source>
</evidence>
<keyword evidence="3" id="KW-1185">Reference proteome</keyword>
<feature type="region of interest" description="Disordered" evidence="1">
    <location>
        <begin position="1"/>
        <end position="34"/>
    </location>
</feature>
<accession>A0ABD0L7J1</accession>